<dbReference type="InterPro" id="IPR020850">
    <property type="entry name" value="GED_dom"/>
</dbReference>
<feature type="coiled-coil region" evidence="4">
    <location>
        <begin position="675"/>
        <end position="702"/>
    </location>
</feature>
<dbReference type="Proteomes" id="UP001176940">
    <property type="component" value="Unassembled WGS sequence"/>
</dbReference>
<evidence type="ECO:0000256" key="3">
    <source>
        <dbReference type="RuleBase" id="RU003932"/>
    </source>
</evidence>
<dbReference type="InterPro" id="IPR027417">
    <property type="entry name" value="P-loop_NTPase"/>
</dbReference>
<keyword evidence="2 3" id="KW-0342">GTP-binding</keyword>
<proteinExistence type="inferred from homology"/>
<accession>A0ABN9KZL5</accession>
<reference evidence="7" key="1">
    <citation type="submission" date="2023-07" db="EMBL/GenBank/DDBJ databases">
        <authorList>
            <person name="Stuckert A."/>
        </authorList>
    </citation>
    <scope>NUCLEOTIDE SEQUENCE</scope>
</reference>
<dbReference type="Gene3D" id="1.20.120.1240">
    <property type="entry name" value="Dynamin, middle domain"/>
    <property type="match status" value="1"/>
</dbReference>
<gene>
    <name evidence="7" type="ORF">RIMI_LOCUS3819620</name>
</gene>
<dbReference type="PROSITE" id="PS00410">
    <property type="entry name" value="G_DYNAMIN_1"/>
    <property type="match status" value="1"/>
</dbReference>
<protein>
    <recommendedName>
        <fullName evidence="9">Myxovirus resistance 2 protein</fullName>
    </recommendedName>
</protein>
<dbReference type="PRINTS" id="PR00195">
    <property type="entry name" value="DYNAMIN"/>
</dbReference>
<comment type="similarity">
    <text evidence="3">Belongs to the TRAFAC class dynamin-like GTPase superfamily. Dynamin/Fzo/YdjA family.</text>
</comment>
<evidence type="ECO:0000313" key="8">
    <source>
        <dbReference type="Proteomes" id="UP001176940"/>
    </source>
</evidence>
<keyword evidence="8" id="KW-1185">Reference proteome</keyword>
<dbReference type="InterPro" id="IPR022812">
    <property type="entry name" value="Dynamin"/>
</dbReference>
<dbReference type="PANTHER" id="PTHR11566:SF231">
    <property type="entry name" value="INTERFERON-INDUCED GTP-BINDING PROTEIN MX"/>
    <property type="match status" value="1"/>
</dbReference>
<keyword evidence="1 3" id="KW-0547">Nucleotide-binding</keyword>
<dbReference type="CDD" id="cd08771">
    <property type="entry name" value="DLP_1"/>
    <property type="match status" value="1"/>
</dbReference>
<dbReference type="Pfam" id="PF02212">
    <property type="entry name" value="GED"/>
    <property type="match status" value="1"/>
</dbReference>
<evidence type="ECO:0000256" key="1">
    <source>
        <dbReference type="ARBA" id="ARBA00022741"/>
    </source>
</evidence>
<name>A0ABN9KZL5_9NEOB</name>
<dbReference type="Gene3D" id="3.40.50.300">
    <property type="entry name" value="P-loop containing nucleotide triphosphate hydrolases"/>
    <property type="match status" value="1"/>
</dbReference>
<dbReference type="PROSITE" id="PS51718">
    <property type="entry name" value="G_DYNAMIN_2"/>
    <property type="match status" value="1"/>
</dbReference>
<keyword evidence="4" id="KW-0175">Coiled coil</keyword>
<dbReference type="SMART" id="SM00302">
    <property type="entry name" value="GED"/>
    <property type="match status" value="1"/>
</dbReference>
<evidence type="ECO:0000259" key="5">
    <source>
        <dbReference type="PROSITE" id="PS51388"/>
    </source>
</evidence>
<feature type="domain" description="Dynamin-type G" evidence="6">
    <location>
        <begin position="122"/>
        <end position="395"/>
    </location>
</feature>
<dbReference type="InterPro" id="IPR001401">
    <property type="entry name" value="Dynamin_GTPase"/>
</dbReference>
<dbReference type="PANTHER" id="PTHR11566">
    <property type="entry name" value="DYNAMIN"/>
    <property type="match status" value="1"/>
</dbReference>
<dbReference type="EMBL" id="CAUEEQ010005879">
    <property type="protein sequence ID" value="CAJ0929435.1"/>
    <property type="molecule type" value="Genomic_DNA"/>
</dbReference>
<evidence type="ECO:0000259" key="6">
    <source>
        <dbReference type="PROSITE" id="PS51718"/>
    </source>
</evidence>
<dbReference type="Pfam" id="PF01031">
    <property type="entry name" value="Dynamin_M"/>
    <property type="match status" value="1"/>
</dbReference>
<dbReference type="InterPro" id="IPR045063">
    <property type="entry name" value="Dynamin_N"/>
</dbReference>
<dbReference type="InterPro" id="IPR000375">
    <property type="entry name" value="Dynamin_stalk"/>
</dbReference>
<dbReference type="PROSITE" id="PS51388">
    <property type="entry name" value="GED"/>
    <property type="match status" value="1"/>
</dbReference>
<evidence type="ECO:0000313" key="7">
    <source>
        <dbReference type="EMBL" id="CAJ0929435.1"/>
    </source>
</evidence>
<dbReference type="SUPFAM" id="SSF52540">
    <property type="entry name" value="P-loop containing nucleoside triphosphate hydrolases"/>
    <property type="match status" value="1"/>
</dbReference>
<dbReference type="InterPro" id="IPR019762">
    <property type="entry name" value="Dynamin_GTPase_CS"/>
</dbReference>
<dbReference type="Pfam" id="PF00350">
    <property type="entry name" value="Dynamin_N"/>
    <property type="match status" value="1"/>
</dbReference>
<evidence type="ECO:0000256" key="4">
    <source>
        <dbReference type="SAM" id="Coils"/>
    </source>
</evidence>
<evidence type="ECO:0000256" key="2">
    <source>
        <dbReference type="ARBA" id="ARBA00023134"/>
    </source>
</evidence>
<feature type="non-terminal residue" evidence="7">
    <location>
        <position position="1"/>
    </location>
</feature>
<feature type="domain" description="GED" evidence="5">
    <location>
        <begin position="617"/>
        <end position="706"/>
    </location>
</feature>
<comment type="caution">
    <text evidence="7">The sequence shown here is derived from an EMBL/GenBank/DDBJ whole genome shotgun (WGS) entry which is preliminary data.</text>
</comment>
<dbReference type="InterPro" id="IPR030381">
    <property type="entry name" value="G_DYNAMIN_dom"/>
</dbReference>
<organism evidence="7 8">
    <name type="scientific">Ranitomeya imitator</name>
    <name type="common">mimic poison frog</name>
    <dbReference type="NCBI Taxonomy" id="111125"/>
    <lineage>
        <taxon>Eukaryota</taxon>
        <taxon>Metazoa</taxon>
        <taxon>Chordata</taxon>
        <taxon>Craniata</taxon>
        <taxon>Vertebrata</taxon>
        <taxon>Euteleostomi</taxon>
        <taxon>Amphibia</taxon>
        <taxon>Batrachia</taxon>
        <taxon>Anura</taxon>
        <taxon>Neobatrachia</taxon>
        <taxon>Hyloidea</taxon>
        <taxon>Dendrobatidae</taxon>
        <taxon>Dendrobatinae</taxon>
        <taxon>Ranitomeya</taxon>
    </lineage>
</organism>
<dbReference type="SMART" id="SM00053">
    <property type="entry name" value="DYNc"/>
    <property type="match status" value="1"/>
</dbReference>
<sequence>RYPPFMSKKMQKKMPNFAKPGFNQGSPNFPLHPSNMGSSALHPADLFATIPAHMPGSPENVNADGRQAAFHPGFGSPVSPQYYPDQDTTPATVALMDKQFQEKIRPCIDLIDSLRSFGVEKDLALPAIAVIGDQSSGKSSVLEALSGVTLPRGTGIVTRCPLELKLKKSATNSSWFGRIIYRNTKTPINGPSAVEAEVRRAQDIVAGTGKGISQDLITLEIISPNIPDLTLIDLPGITRIALPNQPQDIGRQIKQIIRNYITKQETINLAVVPCNVDIATTEVLEMAREVDPTGERTIGVLTKPDLVDAGAESEVLRVVQNRVYSLRKGYMMVKCRGQREIQENISHERAVQNEKNFFETHEHFSVLVKRGQATIPNLAERLTKELVYHISKTLPNIEHQIRSKLREAEEQLRQIGRGVPDTDEEKSHFLISKIKDFEEGITKVVNGDEEGNTEDLKLFKNLRKLFDSWETTIKNSCAVFVNEMRQERDVYENQYRGRELIGFINYNKFENIMRKHIVMFQVPALNLLHDVTELIQKCFKDVASTRFAQFENLSYAATDKIEDISHKQKKDAEATIALQFKMEKIIHCQDTLYCEALSAIKSTERNHALHDQRQLSMNELSSHLEAYFQNTTTRLANQVPLIIQHYILYEFREKLQYEMIRLLEERNKTDLLDERDGLSGDRQKLKDQIQRLNMARERLQRFSSSN</sequence>
<evidence type="ECO:0008006" key="9">
    <source>
        <dbReference type="Google" id="ProtNLM"/>
    </source>
</evidence>
<dbReference type="InterPro" id="IPR003130">
    <property type="entry name" value="GED"/>
</dbReference>